<accession>A0A1S3DMW7</accession>
<protein>
    <submittedName>
        <fullName evidence="3">Uncharacterized protein LOC103521692</fullName>
    </submittedName>
</protein>
<dbReference type="PaxDb" id="121845-A0A1S3DMW7"/>
<proteinExistence type="predicted"/>
<feature type="region of interest" description="Disordered" evidence="1">
    <location>
        <begin position="38"/>
        <end position="61"/>
    </location>
</feature>
<dbReference type="Proteomes" id="UP000079169">
    <property type="component" value="Unplaced"/>
</dbReference>
<evidence type="ECO:0000313" key="2">
    <source>
        <dbReference type="Proteomes" id="UP000079169"/>
    </source>
</evidence>
<dbReference type="AlphaFoldDB" id="A0A1S3DMW7"/>
<reference evidence="3" key="1">
    <citation type="submission" date="2025-08" db="UniProtKB">
        <authorList>
            <consortium name="RefSeq"/>
        </authorList>
    </citation>
    <scope>IDENTIFICATION</scope>
</reference>
<gene>
    <name evidence="3" type="primary">LOC103521692</name>
</gene>
<evidence type="ECO:0000313" key="3">
    <source>
        <dbReference type="RefSeq" id="XP_008485022.1"/>
    </source>
</evidence>
<dbReference type="KEGG" id="dci:103521692"/>
<dbReference type="RefSeq" id="XP_008485022.1">
    <property type="nucleotide sequence ID" value="XM_008486800.3"/>
</dbReference>
<sequence>MVLLVVQHLLQFQRQFCSISSSVQLSKAVVNSGKFLFKGQSSRSDRDVSSTSPESSSCRSYSFSIDPRKLESDGKSTKKPTDELLFDLYKNEDNVVPVGKFIAVTIYSILC</sequence>
<name>A0A1S3DMW7_DIACI</name>
<evidence type="ECO:0000256" key="1">
    <source>
        <dbReference type="SAM" id="MobiDB-lite"/>
    </source>
</evidence>
<feature type="compositionally biased region" description="Low complexity" evidence="1">
    <location>
        <begin position="49"/>
        <end position="61"/>
    </location>
</feature>
<dbReference type="GeneID" id="103521692"/>
<organism evidence="2 3">
    <name type="scientific">Diaphorina citri</name>
    <name type="common">Asian citrus psyllid</name>
    <dbReference type="NCBI Taxonomy" id="121845"/>
    <lineage>
        <taxon>Eukaryota</taxon>
        <taxon>Metazoa</taxon>
        <taxon>Ecdysozoa</taxon>
        <taxon>Arthropoda</taxon>
        <taxon>Hexapoda</taxon>
        <taxon>Insecta</taxon>
        <taxon>Pterygota</taxon>
        <taxon>Neoptera</taxon>
        <taxon>Paraneoptera</taxon>
        <taxon>Hemiptera</taxon>
        <taxon>Sternorrhyncha</taxon>
        <taxon>Psylloidea</taxon>
        <taxon>Psyllidae</taxon>
        <taxon>Diaphorininae</taxon>
        <taxon>Diaphorina</taxon>
    </lineage>
</organism>
<keyword evidence="2" id="KW-1185">Reference proteome</keyword>